<keyword evidence="2" id="KW-0378">Hydrolase</keyword>
<evidence type="ECO:0000259" key="1">
    <source>
        <dbReference type="Pfam" id="PF01156"/>
    </source>
</evidence>
<dbReference type="Pfam" id="PF01156">
    <property type="entry name" value="IU_nuc_hydro"/>
    <property type="match status" value="1"/>
</dbReference>
<dbReference type="GO" id="GO:0016799">
    <property type="term" value="F:hydrolase activity, hydrolyzing N-glycosyl compounds"/>
    <property type="evidence" value="ECO:0007669"/>
    <property type="project" value="InterPro"/>
</dbReference>
<feature type="domain" description="Inosine/uridine-preferring nucleoside hydrolase" evidence="1">
    <location>
        <begin position="8"/>
        <end position="214"/>
    </location>
</feature>
<organism evidence="2 3">
    <name type="scientific">Kineosporia babensis</name>
    <dbReference type="NCBI Taxonomy" id="499548"/>
    <lineage>
        <taxon>Bacteria</taxon>
        <taxon>Bacillati</taxon>
        <taxon>Actinomycetota</taxon>
        <taxon>Actinomycetes</taxon>
        <taxon>Kineosporiales</taxon>
        <taxon>Kineosporiaceae</taxon>
        <taxon>Kineosporia</taxon>
    </lineage>
</organism>
<evidence type="ECO:0000313" key="2">
    <source>
        <dbReference type="EMBL" id="MCD5314882.1"/>
    </source>
</evidence>
<dbReference type="Gene3D" id="3.90.245.10">
    <property type="entry name" value="Ribonucleoside hydrolase-like"/>
    <property type="match status" value="1"/>
</dbReference>
<dbReference type="AlphaFoldDB" id="A0A9X1NGV7"/>
<dbReference type="RefSeq" id="WP_231447688.1">
    <property type="nucleotide sequence ID" value="NZ_JAJOMB010000019.1"/>
</dbReference>
<dbReference type="EMBL" id="JAJOMB010000019">
    <property type="protein sequence ID" value="MCD5314882.1"/>
    <property type="molecule type" value="Genomic_DNA"/>
</dbReference>
<evidence type="ECO:0000313" key="3">
    <source>
        <dbReference type="Proteomes" id="UP001138997"/>
    </source>
</evidence>
<sequence>MPSPRARVIVDNDFSGDPDDLFQLAHHLLSPSVEIPFVIGSHLAPGDGFDSSAVQAENAVHKVQELADVMGRKVRTVAGSNTGLKDPLTPIVSDAATAIIEEAMREDTDLPLYVALGGGLTELASALLLEPAIAGRLTAVWIGGPEHEGLAVPPPGGSPVEYNLNIDVHAGRSVFNHSAVPIWQVPRDAYRQCLVSTAELEVRVRPMGALGSYLAGTLDGVRTIVAGWGGDLGETYVLGDSPLVLLTALQSGFEPDPSSSSYVSRPTPFLMEDGSYQANPEGRPMRVYTGIDNRLMFEDLYAKLLLFAQAS</sequence>
<comment type="caution">
    <text evidence="2">The sequence shown here is derived from an EMBL/GenBank/DDBJ whole genome shotgun (WGS) entry which is preliminary data.</text>
</comment>
<gene>
    <name evidence="2" type="ORF">LR394_28670</name>
</gene>
<dbReference type="InterPro" id="IPR001910">
    <property type="entry name" value="Inosine/uridine_hydrolase_dom"/>
</dbReference>
<name>A0A9X1NGV7_9ACTN</name>
<reference evidence="2" key="1">
    <citation type="submission" date="2021-11" db="EMBL/GenBank/DDBJ databases">
        <title>Streptomyces corallinus and Kineosporia corallina sp. nov., two new coral-derived marine actinobacteria.</title>
        <authorList>
            <person name="Buangrab K."/>
            <person name="Sutthacheep M."/>
            <person name="Yeemin T."/>
            <person name="Harunari E."/>
            <person name="Igarashi Y."/>
            <person name="Sripreechasak P."/>
            <person name="Kanchanasin P."/>
            <person name="Tanasupawat S."/>
            <person name="Phongsopitanun W."/>
        </authorList>
    </citation>
    <scope>NUCLEOTIDE SEQUENCE</scope>
    <source>
        <strain evidence="2">JCM 31032</strain>
    </source>
</reference>
<dbReference type="Proteomes" id="UP001138997">
    <property type="component" value="Unassembled WGS sequence"/>
</dbReference>
<keyword evidence="3" id="KW-1185">Reference proteome</keyword>
<protein>
    <submittedName>
        <fullName evidence="2">Nucleoside hydrolase</fullName>
    </submittedName>
</protein>
<proteinExistence type="predicted"/>
<dbReference type="InterPro" id="IPR036452">
    <property type="entry name" value="Ribo_hydro-like"/>
</dbReference>
<accession>A0A9X1NGV7</accession>
<dbReference type="SUPFAM" id="SSF53590">
    <property type="entry name" value="Nucleoside hydrolase"/>
    <property type="match status" value="1"/>
</dbReference>